<gene>
    <name evidence="1" type="ORF">HPB47_014448</name>
</gene>
<protein>
    <submittedName>
        <fullName evidence="1">Uncharacterized protein</fullName>
    </submittedName>
</protein>
<proteinExistence type="predicted"/>
<accession>A0AC60QZL0</accession>
<sequence>RPAMDSARSWVLAAACCWINIFSFAMFRAAQVIYVGIMTTYHVTRQQAAWPLFITGVIYSAAGGTCESRCLESGVSTGPEPSGLARPRLAVRGFAVSGEKGILVVEPSPGKKEGVFRFKALGEASTSKEVPVPAAPSAVQPEEERMELAAIIYTALLNSLNITREEASWPVTLMGIFLCVAVSGSDGLARRCPKGEGMVPVVPRESMPTLLAYPRTPPRVSHLRGTCEIVWAVLRMDGRLARIPEVDSGRRVECEKIL</sequence>
<organism evidence="1 2">
    <name type="scientific">Ixodes persulcatus</name>
    <name type="common">Taiga tick</name>
    <dbReference type="NCBI Taxonomy" id="34615"/>
    <lineage>
        <taxon>Eukaryota</taxon>
        <taxon>Metazoa</taxon>
        <taxon>Ecdysozoa</taxon>
        <taxon>Arthropoda</taxon>
        <taxon>Chelicerata</taxon>
        <taxon>Arachnida</taxon>
        <taxon>Acari</taxon>
        <taxon>Parasitiformes</taxon>
        <taxon>Ixodida</taxon>
        <taxon>Ixodoidea</taxon>
        <taxon>Ixodidae</taxon>
        <taxon>Ixodinae</taxon>
        <taxon>Ixodes</taxon>
    </lineage>
</organism>
<evidence type="ECO:0000313" key="2">
    <source>
        <dbReference type="Proteomes" id="UP000805193"/>
    </source>
</evidence>
<keyword evidence="2" id="KW-1185">Reference proteome</keyword>
<reference evidence="1 2" key="1">
    <citation type="journal article" date="2020" name="Cell">
        <title>Large-Scale Comparative Analyses of Tick Genomes Elucidate Their Genetic Diversity and Vector Capacities.</title>
        <authorList>
            <consortium name="Tick Genome and Microbiome Consortium (TIGMIC)"/>
            <person name="Jia N."/>
            <person name="Wang J."/>
            <person name="Shi W."/>
            <person name="Du L."/>
            <person name="Sun Y."/>
            <person name="Zhan W."/>
            <person name="Jiang J.F."/>
            <person name="Wang Q."/>
            <person name="Zhang B."/>
            <person name="Ji P."/>
            <person name="Bell-Sakyi L."/>
            <person name="Cui X.M."/>
            <person name="Yuan T.T."/>
            <person name="Jiang B.G."/>
            <person name="Yang W.F."/>
            <person name="Lam T.T."/>
            <person name="Chang Q.C."/>
            <person name="Ding S.J."/>
            <person name="Wang X.J."/>
            <person name="Zhu J.G."/>
            <person name="Ruan X.D."/>
            <person name="Zhao L."/>
            <person name="Wei J.T."/>
            <person name="Ye R.Z."/>
            <person name="Que T.C."/>
            <person name="Du C.H."/>
            <person name="Zhou Y.H."/>
            <person name="Cheng J.X."/>
            <person name="Dai P.F."/>
            <person name="Guo W.B."/>
            <person name="Han X.H."/>
            <person name="Huang E.J."/>
            <person name="Li L.F."/>
            <person name="Wei W."/>
            <person name="Gao Y.C."/>
            <person name="Liu J.Z."/>
            <person name="Shao H.Z."/>
            <person name="Wang X."/>
            <person name="Wang C.C."/>
            <person name="Yang T.C."/>
            <person name="Huo Q.B."/>
            <person name="Li W."/>
            <person name="Chen H.Y."/>
            <person name="Chen S.E."/>
            <person name="Zhou L.G."/>
            <person name="Ni X.B."/>
            <person name="Tian J.H."/>
            <person name="Sheng Y."/>
            <person name="Liu T."/>
            <person name="Pan Y.S."/>
            <person name="Xia L.Y."/>
            <person name="Li J."/>
            <person name="Zhao F."/>
            <person name="Cao W.C."/>
        </authorList>
    </citation>
    <scope>NUCLEOTIDE SEQUENCE [LARGE SCALE GENOMIC DNA]</scope>
    <source>
        <strain evidence="1">Iper-2018</strain>
    </source>
</reference>
<evidence type="ECO:0000313" key="1">
    <source>
        <dbReference type="EMBL" id="KAG0443860.1"/>
    </source>
</evidence>
<name>A0AC60QZL0_IXOPE</name>
<feature type="non-terminal residue" evidence="1">
    <location>
        <position position="1"/>
    </location>
</feature>
<dbReference type="Proteomes" id="UP000805193">
    <property type="component" value="Unassembled WGS sequence"/>
</dbReference>
<comment type="caution">
    <text evidence="1">The sequence shown here is derived from an EMBL/GenBank/DDBJ whole genome shotgun (WGS) entry which is preliminary data.</text>
</comment>
<dbReference type="EMBL" id="JABSTQ010002797">
    <property type="protein sequence ID" value="KAG0443860.1"/>
    <property type="molecule type" value="Genomic_DNA"/>
</dbReference>